<sequence length="65" mass="7531">MGKNQKEGVQLLNPRLHLKYRENYGDQATLSNIYVKTTDGDDDVKVTRKQDAFKSRRWSVGYAVQ</sequence>
<gene>
    <name evidence="1" type="ORF">DD238_003990</name>
</gene>
<keyword evidence="2" id="KW-1185">Reference proteome</keyword>
<dbReference type="Proteomes" id="UP000282087">
    <property type="component" value="Unassembled WGS sequence"/>
</dbReference>
<proteinExistence type="predicted"/>
<evidence type="ECO:0000313" key="1">
    <source>
        <dbReference type="EMBL" id="RMX68856.1"/>
    </source>
</evidence>
<evidence type="ECO:0000313" key="2">
    <source>
        <dbReference type="Proteomes" id="UP000282087"/>
    </source>
</evidence>
<dbReference type="EMBL" id="QLLG01000050">
    <property type="protein sequence ID" value="RMX68856.1"/>
    <property type="molecule type" value="Genomic_DNA"/>
</dbReference>
<accession>A0A3M6VTC4</accession>
<name>A0A3M6VTC4_9STRA</name>
<comment type="caution">
    <text evidence="1">The sequence shown here is derived from an EMBL/GenBank/DDBJ whole genome shotgun (WGS) entry which is preliminary data.</text>
</comment>
<reference evidence="1 2" key="1">
    <citation type="submission" date="2018-06" db="EMBL/GenBank/DDBJ databases">
        <title>Comparative genomics of downy mildews reveals potential adaptations to biotrophy.</title>
        <authorList>
            <person name="Fletcher K."/>
            <person name="Klosterman S.J."/>
            <person name="Derevnina L."/>
            <person name="Martin F."/>
            <person name="Koike S."/>
            <person name="Reyes Chin-Wo S."/>
            <person name="Mou B."/>
            <person name="Michelmore R."/>
        </authorList>
    </citation>
    <scope>NUCLEOTIDE SEQUENCE [LARGE SCALE GENOMIC DNA]</scope>
    <source>
        <strain evidence="1 2">R14</strain>
    </source>
</reference>
<protein>
    <submittedName>
        <fullName evidence="1">Uncharacterized protein</fullName>
    </submittedName>
</protein>
<organism evidence="1 2">
    <name type="scientific">Peronospora effusa</name>
    <dbReference type="NCBI Taxonomy" id="542832"/>
    <lineage>
        <taxon>Eukaryota</taxon>
        <taxon>Sar</taxon>
        <taxon>Stramenopiles</taxon>
        <taxon>Oomycota</taxon>
        <taxon>Peronosporomycetes</taxon>
        <taxon>Peronosporales</taxon>
        <taxon>Peronosporaceae</taxon>
        <taxon>Peronospora</taxon>
    </lineage>
</organism>
<dbReference type="AlphaFoldDB" id="A0A3M6VTC4"/>